<protein>
    <submittedName>
        <fullName evidence="1">Uncharacterized protein</fullName>
    </submittedName>
</protein>
<dbReference type="AlphaFoldDB" id="A0A3S9XB40"/>
<proteinExistence type="predicted"/>
<dbReference type="Proteomes" id="UP000273143">
    <property type="component" value="Chromosome"/>
</dbReference>
<accession>A0A3S9XB40</accession>
<evidence type="ECO:0000313" key="2">
    <source>
        <dbReference type="Proteomes" id="UP000273143"/>
    </source>
</evidence>
<evidence type="ECO:0000313" key="1">
    <source>
        <dbReference type="EMBL" id="AZS49664.1"/>
    </source>
</evidence>
<organism evidence="1 2">
    <name type="scientific">Entomomonas moraniae</name>
    <dbReference type="NCBI Taxonomy" id="2213226"/>
    <lineage>
        <taxon>Bacteria</taxon>
        <taxon>Pseudomonadati</taxon>
        <taxon>Pseudomonadota</taxon>
        <taxon>Gammaproteobacteria</taxon>
        <taxon>Pseudomonadales</taxon>
        <taxon>Pseudomonadaceae</taxon>
        <taxon>Entomomonas</taxon>
    </lineage>
</organism>
<dbReference type="EMBL" id="CP029822">
    <property type="protein sequence ID" value="AZS49664.1"/>
    <property type="molecule type" value="Genomic_DNA"/>
</dbReference>
<gene>
    <name evidence="1" type="ORF">DM558_02205</name>
</gene>
<keyword evidence="2" id="KW-1185">Reference proteome</keyword>
<dbReference type="RefSeq" id="WP_127161854.1">
    <property type="nucleotide sequence ID" value="NZ_CP029822.1"/>
</dbReference>
<name>A0A3S9XB40_9GAMM</name>
<dbReference type="KEGG" id="emo:DM558_02205"/>
<sequence length="201" mass="20318">MAGNIQNTQGQQGANAQTGTQKAAGYLGVAASFLGQGLPLVGIAGSLLAGFGEASQKKAWSKYQAKQAKADGLAQLKGAYLEADKIRKAASTVQGQAVSAAAGSGVVVGEGTAGLIEKDIRRRAEEDALMAIYDGQDAYKRSLAQAKAYKINGSSDFKSALWKSSGSLFDAAGLGFGAAGKWLKTYSEGGSGSTDAGVGGE</sequence>
<reference evidence="2" key="1">
    <citation type="submission" date="2018-06" db="EMBL/GenBank/DDBJ databases">
        <title>Complete genome of Pseudomonas insecticola strain QZS01.</title>
        <authorList>
            <person name="Wang J."/>
            <person name="Su Q."/>
        </authorList>
    </citation>
    <scope>NUCLEOTIDE SEQUENCE [LARGE SCALE GENOMIC DNA]</scope>
    <source>
        <strain evidence="2">QZS01</strain>
    </source>
</reference>